<dbReference type="PANTHER" id="PTHR30590:SF3">
    <property type="entry name" value="HYPOTHETICAL MEMBRANE SPANNING PROTEIN"/>
    <property type="match status" value="1"/>
</dbReference>
<accession>A0A917C2A9</accession>
<feature type="transmembrane region" description="Helical" evidence="1">
    <location>
        <begin position="134"/>
        <end position="155"/>
    </location>
</feature>
<sequence length="363" mass="40631">MTVSSPTKRVEGLDFARALALFGMLIVNFAVITGVEGKGSDWLIRFTGIFQGRAAAAFVMLAGIGVALMTRKVRNNASPASIRSTRLDLWKRSAFLLVSGLLLYAVGWTGDILHYYGVYMFIAAFLITVPRKVVIVAASGVVIMAQTMQVTFNYMNGWHPEQPFMEYLDFWTVEGFLRNLLFNGYHPVFPWICFFLIGMVIGRLDLSNPLVRKKLLVTSLLSAIIVESLSRILLQTSLSVLDVESAEYLFQTGPVPPNLFYILSNSSTALVVIILSVYFAERFAGHWFTNAIVNTGQMTLTHYVSHVLIGIGLLSFLNRLQNQSLAFSLLFSCLFFAASILFSVLWKRKFTRGPMELLMRKIC</sequence>
<dbReference type="RefSeq" id="WP_189022986.1">
    <property type="nucleotide sequence ID" value="NZ_BMKR01000004.1"/>
</dbReference>
<organism evidence="4 5">
    <name type="scientific">Paenibacillus albidus</name>
    <dbReference type="NCBI Taxonomy" id="2041023"/>
    <lineage>
        <taxon>Bacteria</taxon>
        <taxon>Bacillati</taxon>
        <taxon>Bacillota</taxon>
        <taxon>Bacilli</taxon>
        <taxon>Bacillales</taxon>
        <taxon>Paenibacillaceae</taxon>
        <taxon>Paenibacillus</taxon>
    </lineage>
</organism>
<evidence type="ECO:0000259" key="3">
    <source>
        <dbReference type="Pfam" id="PF07786"/>
    </source>
</evidence>
<gene>
    <name evidence="4" type="ORF">GCM10010912_12450</name>
</gene>
<feature type="domain" description="Heparan-alpha-glucosaminide N-acetyltransferase catalytic" evidence="3">
    <location>
        <begin position="9"/>
        <end position="211"/>
    </location>
</feature>
<feature type="transmembrane region" description="Helical" evidence="1">
    <location>
        <begin position="44"/>
        <end position="68"/>
    </location>
</feature>
<dbReference type="Proteomes" id="UP000637643">
    <property type="component" value="Unassembled WGS sequence"/>
</dbReference>
<evidence type="ECO:0000313" key="5">
    <source>
        <dbReference type="Proteomes" id="UP000637643"/>
    </source>
</evidence>
<dbReference type="InterPro" id="IPR012429">
    <property type="entry name" value="HGSNAT_cat"/>
</dbReference>
<feature type="transmembrane region" description="Helical" evidence="1">
    <location>
        <begin position="215"/>
        <end position="234"/>
    </location>
</feature>
<feature type="transmembrane region" description="Helical" evidence="1">
    <location>
        <begin position="188"/>
        <end position="206"/>
    </location>
</feature>
<feature type="transmembrane region" description="Helical" evidence="1">
    <location>
        <begin position="259"/>
        <end position="280"/>
    </location>
</feature>
<feature type="domain" description="DUF418" evidence="2">
    <location>
        <begin position="258"/>
        <end position="362"/>
    </location>
</feature>
<evidence type="ECO:0000313" key="4">
    <source>
        <dbReference type="EMBL" id="GGF68866.1"/>
    </source>
</evidence>
<feature type="transmembrane region" description="Helical" evidence="1">
    <location>
        <begin position="324"/>
        <end position="346"/>
    </location>
</feature>
<keyword evidence="1" id="KW-1133">Transmembrane helix</keyword>
<feature type="transmembrane region" description="Helical" evidence="1">
    <location>
        <begin position="12"/>
        <end position="32"/>
    </location>
</feature>
<dbReference type="Pfam" id="PF07786">
    <property type="entry name" value="HGSNAT_cat"/>
    <property type="match status" value="1"/>
</dbReference>
<comment type="caution">
    <text evidence="4">The sequence shown here is derived from an EMBL/GenBank/DDBJ whole genome shotgun (WGS) entry which is preliminary data.</text>
</comment>
<name>A0A917C2A9_9BACL</name>
<keyword evidence="1" id="KW-0812">Transmembrane</keyword>
<keyword evidence="1" id="KW-0472">Membrane</keyword>
<keyword evidence="5" id="KW-1185">Reference proteome</keyword>
<dbReference type="EMBL" id="BMKR01000004">
    <property type="protein sequence ID" value="GGF68866.1"/>
    <property type="molecule type" value="Genomic_DNA"/>
</dbReference>
<dbReference type="AlphaFoldDB" id="A0A917C2A9"/>
<evidence type="ECO:0000256" key="1">
    <source>
        <dbReference type="SAM" id="Phobius"/>
    </source>
</evidence>
<evidence type="ECO:0000259" key="2">
    <source>
        <dbReference type="Pfam" id="PF04235"/>
    </source>
</evidence>
<feature type="transmembrane region" description="Helical" evidence="1">
    <location>
        <begin position="300"/>
        <end position="318"/>
    </location>
</feature>
<dbReference type="InterPro" id="IPR007349">
    <property type="entry name" value="DUF418"/>
</dbReference>
<reference evidence="4" key="1">
    <citation type="journal article" date="2014" name="Int. J. Syst. Evol. Microbiol.">
        <title>Complete genome sequence of Corynebacterium casei LMG S-19264T (=DSM 44701T), isolated from a smear-ripened cheese.</title>
        <authorList>
            <consortium name="US DOE Joint Genome Institute (JGI-PGF)"/>
            <person name="Walter F."/>
            <person name="Albersmeier A."/>
            <person name="Kalinowski J."/>
            <person name="Ruckert C."/>
        </authorList>
    </citation>
    <scope>NUCLEOTIDE SEQUENCE</scope>
    <source>
        <strain evidence="4">CGMCC 1.16134</strain>
    </source>
</reference>
<dbReference type="Pfam" id="PF04235">
    <property type="entry name" value="DUF418"/>
    <property type="match status" value="1"/>
</dbReference>
<feature type="transmembrane region" description="Helical" evidence="1">
    <location>
        <begin position="112"/>
        <end position="129"/>
    </location>
</feature>
<dbReference type="InterPro" id="IPR052529">
    <property type="entry name" value="Bact_Transport_Assoc"/>
</dbReference>
<proteinExistence type="predicted"/>
<feature type="transmembrane region" description="Helical" evidence="1">
    <location>
        <begin position="89"/>
        <end position="106"/>
    </location>
</feature>
<dbReference type="PANTHER" id="PTHR30590">
    <property type="entry name" value="INNER MEMBRANE PROTEIN"/>
    <property type="match status" value="1"/>
</dbReference>
<reference evidence="4" key="2">
    <citation type="submission" date="2020-09" db="EMBL/GenBank/DDBJ databases">
        <authorList>
            <person name="Sun Q."/>
            <person name="Zhou Y."/>
        </authorList>
    </citation>
    <scope>NUCLEOTIDE SEQUENCE</scope>
    <source>
        <strain evidence="4">CGMCC 1.16134</strain>
    </source>
</reference>
<protein>
    <submittedName>
        <fullName evidence="4">Membrane protein</fullName>
    </submittedName>
</protein>